<dbReference type="PANTHER" id="PTHR46832:SF1">
    <property type="entry name" value="5'-METHYLTHIOADENOSINE_S-ADENOSYLHOMOCYSTEINE NUCLEOSIDASE"/>
    <property type="match status" value="1"/>
</dbReference>
<dbReference type="EC" id="3.2.2.9" evidence="2"/>
<dbReference type="UniPathway" id="UPA00904">
    <property type="reaction ID" value="UER00871"/>
</dbReference>
<dbReference type="GO" id="GO:0008930">
    <property type="term" value="F:methylthioadenosine nucleosidase activity"/>
    <property type="evidence" value="ECO:0007669"/>
    <property type="project" value="InterPro"/>
</dbReference>
<dbReference type="NCBIfam" id="TIGR01704">
    <property type="entry name" value="MTA_SAH-Nsdase"/>
    <property type="match status" value="1"/>
</dbReference>
<dbReference type="EMBL" id="FQXH01000008">
    <property type="protein sequence ID" value="SHH11692.1"/>
    <property type="molecule type" value="Genomic_DNA"/>
</dbReference>
<dbReference type="STRING" id="1123350.SAMN02744040_00854"/>
<dbReference type="SUPFAM" id="SSF53167">
    <property type="entry name" value="Purine and uridine phosphorylases"/>
    <property type="match status" value="1"/>
</dbReference>
<dbReference type="GO" id="GO:0009164">
    <property type="term" value="P:nucleoside catabolic process"/>
    <property type="evidence" value="ECO:0007669"/>
    <property type="project" value="InterPro"/>
</dbReference>
<evidence type="ECO:0000256" key="2">
    <source>
        <dbReference type="ARBA" id="ARBA00011974"/>
    </source>
</evidence>
<organism evidence="7 8">
    <name type="scientific">Tepidibacter thalassicus DSM 15285</name>
    <dbReference type="NCBI Taxonomy" id="1123350"/>
    <lineage>
        <taxon>Bacteria</taxon>
        <taxon>Bacillati</taxon>
        <taxon>Bacillota</taxon>
        <taxon>Clostridia</taxon>
        <taxon>Peptostreptococcales</taxon>
        <taxon>Peptostreptococcaceae</taxon>
        <taxon>Tepidibacter</taxon>
    </lineage>
</organism>
<dbReference type="InterPro" id="IPR035994">
    <property type="entry name" value="Nucleoside_phosphorylase_sf"/>
</dbReference>
<evidence type="ECO:0000256" key="3">
    <source>
        <dbReference type="ARBA" id="ARBA00022605"/>
    </source>
</evidence>
<protein>
    <recommendedName>
        <fullName evidence="2">adenosylhomocysteine nucleosidase</fullName>
        <ecNumber evidence="2">3.2.2.9</ecNumber>
    </recommendedName>
</protein>
<dbReference type="Proteomes" id="UP000242520">
    <property type="component" value="Unassembled WGS sequence"/>
</dbReference>
<comment type="pathway">
    <text evidence="1">Amino-acid biosynthesis; L-methionine biosynthesis via salvage pathway; S-methyl-5-thio-alpha-D-ribose 1-phosphate from S-methyl-5'-thioadenosine (hydrolase route): step 1/2.</text>
</comment>
<evidence type="ECO:0000256" key="4">
    <source>
        <dbReference type="ARBA" id="ARBA00022801"/>
    </source>
</evidence>
<keyword evidence="5" id="KW-0486">Methionine biosynthesis</keyword>
<dbReference type="GO" id="GO:0019509">
    <property type="term" value="P:L-methionine salvage from methylthioadenosine"/>
    <property type="evidence" value="ECO:0007669"/>
    <property type="project" value="UniProtKB-UniPathway"/>
</dbReference>
<proteinExistence type="predicted"/>
<gene>
    <name evidence="7" type="ORF">SAMN02744040_00854</name>
</gene>
<accession>A0A1M5QCF5</accession>
<dbReference type="Pfam" id="PF01048">
    <property type="entry name" value="PNP_UDP_1"/>
    <property type="match status" value="1"/>
</dbReference>
<dbReference type="InterPro" id="IPR000845">
    <property type="entry name" value="Nucleoside_phosphorylase_d"/>
</dbReference>
<dbReference type="GO" id="GO:0005829">
    <property type="term" value="C:cytosol"/>
    <property type="evidence" value="ECO:0007669"/>
    <property type="project" value="TreeGrafter"/>
</dbReference>
<name>A0A1M5QCF5_9FIRM</name>
<evidence type="ECO:0000259" key="6">
    <source>
        <dbReference type="Pfam" id="PF01048"/>
    </source>
</evidence>
<dbReference type="GO" id="GO:0019284">
    <property type="term" value="P:L-methionine salvage from S-adenosylmethionine"/>
    <property type="evidence" value="ECO:0007669"/>
    <property type="project" value="TreeGrafter"/>
</dbReference>
<dbReference type="PANTHER" id="PTHR46832">
    <property type="entry name" value="5'-METHYLTHIOADENOSINE/S-ADENOSYLHOMOCYSTEINE NUCLEOSIDASE"/>
    <property type="match status" value="1"/>
</dbReference>
<dbReference type="InterPro" id="IPR010049">
    <property type="entry name" value="MTA_SAH_Nsdase"/>
</dbReference>
<evidence type="ECO:0000256" key="5">
    <source>
        <dbReference type="ARBA" id="ARBA00023167"/>
    </source>
</evidence>
<keyword evidence="3" id="KW-0028">Amino-acid biosynthesis</keyword>
<evidence type="ECO:0000313" key="7">
    <source>
        <dbReference type="EMBL" id="SHH11692.1"/>
    </source>
</evidence>
<keyword evidence="4" id="KW-0378">Hydrolase</keyword>
<feature type="domain" description="Nucleoside phosphorylase" evidence="6">
    <location>
        <begin position="20"/>
        <end position="247"/>
    </location>
</feature>
<evidence type="ECO:0000256" key="1">
    <source>
        <dbReference type="ARBA" id="ARBA00004945"/>
    </source>
</evidence>
<reference evidence="8" key="1">
    <citation type="submission" date="2016-11" db="EMBL/GenBank/DDBJ databases">
        <authorList>
            <person name="Varghese N."/>
            <person name="Submissions S."/>
        </authorList>
    </citation>
    <scope>NUCLEOTIDE SEQUENCE [LARGE SCALE GENOMIC DNA]</scope>
    <source>
        <strain evidence="8">DSM 15285</strain>
    </source>
</reference>
<keyword evidence="8" id="KW-1185">Reference proteome</keyword>
<dbReference type="AlphaFoldDB" id="A0A1M5QCF5"/>
<dbReference type="CDD" id="cd09008">
    <property type="entry name" value="MTAN"/>
    <property type="match status" value="1"/>
</dbReference>
<evidence type="ECO:0000313" key="8">
    <source>
        <dbReference type="Proteomes" id="UP000242520"/>
    </source>
</evidence>
<sequence>MERFYLKIKVLQIGGIKMNRIGIIGAMDEEVDILKELMNIEETIEKASLKFYVGKLEDKSVILVRCGIGKVNAALCTQILISEFNVGAVINTGVAGALHDELDVFDIVISTDTLHHDFDVTAFGHELGIIPRMETSVFKADDRLVKIAYDSSVEIVKGHKVLKGRVVSGDIFVSNKEIKEKLVNQLNGYCTEMEGAAIGHTCYLNNVPFVIIRAMSDKADGSADVNFNEFVNKAAHNSKDIVLNMIKKI</sequence>
<dbReference type="GO" id="GO:0008782">
    <property type="term" value="F:adenosylhomocysteine nucleosidase activity"/>
    <property type="evidence" value="ECO:0007669"/>
    <property type="project" value="UniProtKB-EC"/>
</dbReference>
<dbReference type="Gene3D" id="3.40.50.1580">
    <property type="entry name" value="Nucleoside phosphorylase domain"/>
    <property type="match status" value="1"/>
</dbReference>
<dbReference type="NCBIfam" id="NF004079">
    <property type="entry name" value="PRK05584.1"/>
    <property type="match status" value="1"/>
</dbReference>